<feature type="non-terminal residue" evidence="2">
    <location>
        <position position="543"/>
    </location>
</feature>
<organism evidence="2 3">
    <name type="scientific">Acropora cervicornis</name>
    <name type="common">Staghorn coral</name>
    <dbReference type="NCBI Taxonomy" id="6130"/>
    <lineage>
        <taxon>Eukaryota</taxon>
        <taxon>Metazoa</taxon>
        <taxon>Cnidaria</taxon>
        <taxon>Anthozoa</taxon>
        <taxon>Hexacorallia</taxon>
        <taxon>Scleractinia</taxon>
        <taxon>Astrocoeniina</taxon>
        <taxon>Acroporidae</taxon>
        <taxon>Acropora</taxon>
    </lineage>
</organism>
<dbReference type="Gene3D" id="3.40.50.2000">
    <property type="entry name" value="Glycogen Phosphorylase B"/>
    <property type="match status" value="2"/>
</dbReference>
<feature type="compositionally biased region" description="Basic and acidic residues" evidence="1">
    <location>
        <begin position="501"/>
        <end position="515"/>
    </location>
</feature>
<dbReference type="EMBL" id="JARQWQ010000095">
    <property type="protein sequence ID" value="KAK2551651.1"/>
    <property type="molecule type" value="Genomic_DNA"/>
</dbReference>
<comment type="caution">
    <text evidence="2">The sequence shown here is derived from an EMBL/GenBank/DDBJ whole genome shotgun (WGS) entry which is preliminary data.</text>
</comment>
<proteinExistence type="predicted"/>
<gene>
    <name evidence="2" type="ORF">P5673_027432</name>
</gene>
<dbReference type="PANTHER" id="PTHR12526">
    <property type="entry name" value="GLYCOSYLTRANSFERASE"/>
    <property type="match status" value="1"/>
</dbReference>
<dbReference type="Proteomes" id="UP001249851">
    <property type="component" value="Unassembled WGS sequence"/>
</dbReference>
<accession>A0AAD9PZ06</accession>
<reference evidence="2" key="1">
    <citation type="journal article" date="2023" name="G3 (Bethesda)">
        <title>Whole genome assembly and annotation of the endangered Caribbean coral Acropora cervicornis.</title>
        <authorList>
            <person name="Selwyn J.D."/>
            <person name="Vollmer S.V."/>
        </authorList>
    </citation>
    <scope>NUCLEOTIDE SEQUENCE</scope>
    <source>
        <strain evidence="2">K2</strain>
    </source>
</reference>
<evidence type="ECO:0000313" key="3">
    <source>
        <dbReference type="Proteomes" id="UP001249851"/>
    </source>
</evidence>
<name>A0AAD9PZ06_ACRCE</name>
<keyword evidence="3" id="KW-1185">Reference proteome</keyword>
<dbReference type="SUPFAM" id="SSF53756">
    <property type="entry name" value="UDP-Glycosyltransferase/glycogen phosphorylase"/>
    <property type="match status" value="1"/>
</dbReference>
<protein>
    <submittedName>
        <fullName evidence="2">D-inositol 3-phosphate glycosyltransferase</fullName>
    </submittedName>
</protein>
<sequence>MVKVPMKVGGGFKQNASLKQAAQGSSLPGTSGSLSQEVTEGYKSLISSRKLNVTLLGSEWESTKGGLSTFNRELAIHLAKNDNVEVSMYLPQCSEKDKRAATKLRVHLLEVEKKPACDPIESLASVPREHCMDIVIGHGIHLGQQVPRIKQLRPNCKWIQFVHTDAEELGISKDYPCPTAKGEKKHKAEVELCEWADQVVAVGPKLAETFARYLRPSGKDQDVINFTPGLFSEFSNINQATQEGEVFCVLVFGRGDREDFCVKGYDIAAQAVAKLKDEGRSFKLMFVGAPNGEEEKVKKRFIKEGISQSQLIVRSAKNRKQLAKQFYEADLVIMPSRSEGFGLAALEALSAGLPVLVSDDSGIGKALKKVPNGSNCVIRSEDPVKWAEAIKAVCRKERKVRLEEAILLRQKYAETYQWEGQCSKLVEKMCEMIKGVDHVTLDQGASLLTSNHLSFAMDSQSRIKGSIGVTRSLLAEFYFLNFFNAESRGKRPLHTSVTTTPERKRQNRDTPERVDYPTFDRGYSSLRSYQLESSMGAQALIQH</sequence>
<feature type="region of interest" description="Disordered" evidence="1">
    <location>
        <begin position="492"/>
        <end position="517"/>
    </location>
</feature>
<evidence type="ECO:0000256" key="1">
    <source>
        <dbReference type="SAM" id="MobiDB-lite"/>
    </source>
</evidence>
<evidence type="ECO:0000313" key="2">
    <source>
        <dbReference type="EMBL" id="KAK2551651.1"/>
    </source>
</evidence>
<dbReference type="Pfam" id="PF20706">
    <property type="entry name" value="GT4-conflict"/>
    <property type="match status" value="1"/>
</dbReference>
<dbReference type="CDD" id="cd03801">
    <property type="entry name" value="GT4_PimA-like"/>
    <property type="match status" value="1"/>
</dbReference>
<reference evidence="2" key="2">
    <citation type="journal article" date="2023" name="Science">
        <title>Genomic signatures of disease resistance in endangered staghorn corals.</title>
        <authorList>
            <person name="Vollmer S.V."/>
            <person name="Selwyn J.D."/>
            <person name="Despard B.A."/>
            <person name="Roesel C.L."/>
        </authorList>
    </citation>
    <scope>NUCLEOTIDE SEQUENCE</scope>
    <source>
        <strain evidence="2">K2</strain>
    </source>
</reference>
<dbReference type="AlphaFoldDB" id="A0AAD9PZ06"/>